<evidence type="ECO:0000256" key="1">
    <source>
        <dbReference type="ARBA" id="ARBA00022618"/>
    </source>
</evidence>
<feature type="region of interest" description="Disordered" evidence="6">
    <location>
        <begin position="32"/>
        <end position="84"/>
    </location>
</feature>
<dbReference type="AlphaFoldDB" id="A0A6L5Y0M7"/>
<keyword evidence="3 5" id="KW-0131">Cell cycle</keyword>
<comment type="subunit">
    <text evidence="5">Homodimer. Interacts with FtsZ.</text>
</comment>
<keyword evidence="8" id="KW-1185">Reference proteome</keyword>
<comment type="subcellular location">
    <subcellularLocation>
        <location evidence="5">Cytoplasm</location>
    </subcellularLocation>
    <text evidence="5">Localizes to the division site, in a FtsZ-dependent manner.</text>
</comment>
<comment type="caution">
    <text evidence="7">The sequence shown here is derived from an EMBL/GenBank/DDBJ whole genome shotgun (WGS) entry which is preliminary data.</text>
</comment>
<comment type="function">
    <text evidence="4 5">Cell division protein that is part of the divisome complex and is recruited early to the Z-ring. Probably stimulates Z-ring formation, perhaps through the cross-linking of FtsZ protofilaments. Its function overlaps with FtsA.</text>
</comment>
<dbReference type="RefSeq" id="WP_154519778.1">
    <property type="nucleotide sequence ID" value="NZ_VUMT01000017.1"/>
</dbReference>
<organism evidence="7 8">
    <name type="scientific">Velocimicrobium porci</name>
    <dbReference type="NCBI Taxonomy" id="2606634"/>
    <lineage>
        <taxon>Bacteria</taxon>
        <taxon>Bacillati</taxon>
        <taxon>Bacillota</taxon>
        <taxon>Clostridia</taxon>
        <taxon>Lachnospirales</taxon>
        <taxon>Lachnospiraceae</taxon>
        <taxon>Velocimicrobium</taxon>
    </lineage>
</organism>
<dbReference type="GO" id="GO:0005737">
    <property type="term" value="C:cytoplasm"/>
    <property type="evidence" value="ECO:0007669"/>
    <property type="project" value="UniProtKB-SubCell"/>
</dbReference>
<evidence type="ECO:0000256" key="6">
    <source>
        <dbReference type="SAM" id="MobiDB-lite"/>
    </source>
</evidence>
<keyword evidence="1 5" id="KW-0132">Cell division</keyword>
<dbReference type="InterPro" id="IPR023052">
    <property type="entry name" value="Cell_div_SepF"/>
</dbReference>
<name>A0A6L5Y0M7_9FIRM</name>
<evidence type="ECO:0000256" key="2">
    <source>
        <dbReference type="ARBA" id="ARBA00023210"/>
    </source>
</evidence>
<comment type="similarity">
    <text evidence="5">Belongs to the SepF family.</text>
</comment>
<keyword evidence="5" id="KW-0963">Cytoplasm</keyword>
<dbReference type="HAMAP" id="MF_01197">
    <property type="entry name" value="SepF"/>
    <property type="match status" value="1"/>
</dbReference>
<sequence>MANVIKDFLGYLKLGDDEDDLEDYIEDYDEEVSTRSNMRNFRKPVREPEKIEDSIPKRASRSERSYGNDNESEEPRRVTRMERTSSNKIVPIRTTPRGLEVCIMKPSSFEDSQDICDMLLSGRAAVVNLEGFDPDDAQRVMDFISGCVYAINGKLRQISRYIFIFSPDSIDISGDYADIVGEDMGFGVPMLNKEF</sequence>
<dbReference type="EMBL" id="VUMT01000017">
    <property type="protein sequence ID" value="MSS64387.1"/>
    <property type="molecule type" value="Genomic_DNA"/>
</dbReference>
<evidence type="ECO:0000256" key="4">
    <source>
        <dbReference type="ARBA" id="ARBA00044936"/>
    </source>
</evidence>
<keyword evidence="2 5" id="KW-0717">Septation</keyword>
<dbReference type="InterPro" id="IPR007561">
    <property type="entry name" value="Cell_div_SepF/SepF-rel"/>
</dbReference>
<dbReference type="GO" id="GO:0043093">
    <property type="term" value="P:FtsZ-dependent cytokinesis"/>
    <property type="evidence" value="ECO:0007669"/>
    <property type="project" value="UniProtKB-UniRule"/>
</dbReference>
<evidence type="ECO:0000313" key="7">
    <source>
        <dbReference type="EMBL" id="MSS64387.1"/>
    </source>
</evidence>
<gene>
    <name evidence="5" type="primary">sepF</name>
    <name evidence="7" type="ORF">FYJ58_10950</name>
</gene>
<dbReference type="Proteomes" id="UP000482209">
    <property type="component" value="Unassembled WGS sequence"/>
</dbReference>
<evidence type="ECO:0000256" key="5">
    <source>
        <dbReference type="HAMAP-Rule" id="MF_01197"/>
    </source>
</evidence>
<dbReference type="Gene3D" id="3.30.110.150">
    <property type="entry name" value="SepF-like protein"/>
    <property type="match status" value="1"/>
</dbReference>
<proteinExistence type="inferred from homology"/>
<evidence type="ECO:0000256" key="3">
    <source>
        <dbReference type="ARBA" id="ARBA00023306"/>
    </source>
</evidence>
<accession>A0A6L5Y0M7</accession>
<dbReference type="GO" id="GO:0000917">
    <property type="term" value="P:division septum assembly"/>
    <property type="evidence" value="ECO:0007669"/>
    <property type="project" value="UniProtKB-KW"/>
</dbReference>
<feature type="compositionally biased region" description="Basic and acidic residues" evidence="6">
    <location>
        <begin position="44"/>
        <end position="66"/>
    </location>
</feature>
<protein>
    <recommendedName>
        <fullName evidence="5">Cell division protein SepF</fullName>
    </recommendedName>
</protein>
<dbReference type="PANTHER" id="PTHR35798">
    <property type="entry name" value="CELL DIVISION PROTEIN SEPF"/>
    <property type="match status" value="1"/>
</dbReference>
<feature type="compositionally biased region" description="Basic and acidic residues" evidence="6">
    <location>
        <begin position="73"/>
        <end position="84"/>
    </location>
</feature>
<evidence type="ECO:0000313" key="8">
    <source>
        <dbReference type="Proteomes" id="UP000482209"/>
    </source>
</evidence>
<dbReference type="Pfam" id="PF04472">
    <property type="entry name" value="SepF"/>
    <property type="match status" value="1"/>
</dbReference>
<dbReference type="PANTHER" id="PTHR35798:SF1">
    <property type="entry name" value="CELL DIVISION PROTEIN SEPF"/>
    <property type="match status" value="1"/>
</dbReference>
<reference evidence="7 8" key="1">
    <citation type="submission" date="2019-08" db="EMBL/GenBank/DDBJ databases">
        <title>In-depth cultivation of the pig gut microbiome towards novel bacterial diversity and tailored functional studies.</title>
        <authorList>
            <person name="Wylensek D."/>
            <person name="Hitch T.C.A."/>
            <person name="Clavel T."/>
        </authorList>
    </citation>
    <scope>NUCLEOTIDE SEQUENCE [LARGE SCALE GENOMIC DNA]</scope>
    <source>
        <strain evidence="7 8">WCA-693-APC-MOT-I</strain>
    </source>
</reference>
<dbReference type="InterPro" id="IPR038594">
    <property type="entry name" value="SepF-like_sf"/>
</dbReference>